<dbReference type="PANTHER" id="PTHR35393:SF1">
    <property type="entry name" value="SNOAL-LIKE DOMAIN-CONTAINING PROTEIN"/>
    <property type="match status" value="1"/>
</dbReference>
<feature type="domain" description="SigF-like NTF2-like" evidence="2">
    <location>
        <begin position="1"/>
        <end position="115"/>
    </location>
</feature>
<name>A0ABR4HRW7_9EURO</name>
<evidence type="ECO:0000313" key="3">
    <source>
        <dbReference type="EMBL" id="KAL2817497.1"/>
    </source>
</evidence>
<accession>A0ABR4HRW7</accession>
<feature type="transmembrane region" description="Helical" evidence="1">
    <location>
        <begin position="163"/>
        <end position="184"/>
    </location>
</feature>
<dbReference type="Proteomes" id="UP001610335">
    <property type="component" value="Unassembled WGS sequence"/>
</dbReference>
<dbReference type="InterPro" id="IPR057514">
    <property type="entry name" value="NTF2_SigF"/>
</dbReference>
<comment type="caution">
    <text evidence="3">The sequence shown here is derived from an EMBL/GenBank/DDBJ whole genome shotgun (WGS) entry which is preliminary data.</text>
</comment>
<proteinExistence type="predicted"/>
<dbReference type="PANTHER" id="PTHR35393">
    <property type="entry name" value="CHROMOSOME 1, WHOLE GENOME SHOTGUN SEQUENCE"/>
    <property type="match status" value="1"/>
</dbReference>
<reference evidence="3 4" key="1">
    <citation type="submission" date="2024-07" db="EMBL/GenBank/DDBJ databases">
        <title>Section-level genome sequencing and comparative genomics of Aspergillus sections Usti and Cavernicolus.</title>
        <authorList>
            <consortium name="Lawrence Berkeley National Laboratory"/>
            <person name="Nybo J.L."/>
            <person name="Vesth T.C."/>
            <person name="Theobald S."/>
            <person name="Frisvad J.C."/>
            <person name="Larsen T.O."/>
            <person name="Kjaerboelling I."/>
            <person name="Rothschild-Mancinelli K."/>
            <person name="Lyhne E.K."/>
            <person name="Kogle M.E."/>
            <person name="Barry K."/>
            <person name="Clum A."/>
            <person name="Na H."/>
            <person name="Ledsgaard L."/>
            <person name="Lin J."/>
            <person name="Lipzen A."/>
            <person name="Kuo A."/>
            <person name="Riley R."/>
            <person name="Mondo S."/>
            <person name="LaButti K."/>
            <person name="Haridas S."/>
            <person name="Pangalinan J."/>
            <person name="Salamov A.A."/>
            <person name="Simmons B.A."/>
            <person name="Magnuson J.K."/>
            <person name="Chen J."/>
            <person name="Drula E."/>
            <person name="Henrissat B."/>
            <person name="Wiebenga A."/>
            <person name="Lubbers R.J."/>
            <person name="Gomes A.C."/>
            <person name="Makela M.R."/>
            <person name="Stajich J."/>
            <person name="Grigoriev I.V."/>
            <person name="Mortensen U.H."/>
            <person name="De vries R.P."/>
            <person name="Baker S.E."/>
            <person name="Andersen M.R."/>
        </authorList>
    </citation>
    <scope>NUCLEOTIDE SEQUENCE [LARGE SCALE GENOMIC DNA]</scope>
    <source>
        <strain evidence="3 4">CBS 600.67</strain>
    </source>
</reference>
<evidence type="ECO:0000313" key="4">
    <source>
        <dbReference type="Proteomes" id="UP001610335"/>
    </source>
</evidence>
<protein>
    <recommendedName>
        <fullName evidence="2">SigF-like NTF2-like domain-containing protein</fullName>
    </recommendedName>
</protein>
<dbReference type="Pfam" id="PF24840">
    <property type="entry name" value="NTF2_SigF"/>
    <property type="match status" value="2"/>
</dbReference>
<gene>
    <name evidence="3" type="ORF">BDW59DRAFT_152557</name>
</gene>
<keyword evidence="4" id="KW-1185">Reference proteome</keyword>
<evidence type="ECO:0000256" key="1">
    <source>
        <dbReference type="SAM" id="Phobius"/>
    </source>
</evidence>
<organism evidence="3 4">
    <name type="scientific">Aspergillus cavernicola</name>
    <dbReference type="NCBI Taxonomy" id="176166"/>
    <lineage>
        <taxon>Eukaryota</taxon>
        <taxon>Fungi</taxon>
        <taxon>Dikarya</taxon>
        <taxon>Ascomycota</taxon>
        <taxon>Pezizomycotina</taxon>
        <taxon>Eurotiomycetes</taxon>
        <taxon>Eurotiomycetidae</taxon>
        <taxon>Eurotiales</taxon>
        <taxon>Aspergillaceae</taxon>
        <taxon>Aspergillus</taxon>
        <taxon>Aspergillus subgen. Nidulantes</taxon>
    </lineage>
</organism>
<keyword evidence="1" id="KW-1133">Transmembrane helix</keyword>
<feature type="transmembrane region" description="Helical" evidence="1">
    <location>
        <begin position="82"/>
        <end position="102"/>
    </location>
</feature>
<keyword evidence="1" id="KW-0812">Transmembrane</keyword>
<sequence>MENPVAEAPNVIRLLTQSSPSLQEETIDQFFTTNAEFVHPFCRIWSYSGSRWGVKKIYQWYKIMSPHIDLEIRSVAYDKQNLKLYVTIFQIFSIWLIPFYSAPVTLTTVLDLTTDQNPGARKGTVSSPGVVEKKRYYYIQKQEDLYQPSEFIKFVLPFGVGHWMVMMCHAFASVFSILGVFALWPIMWAEERGYFDYFYETRKGAREGVVDALNNHIPDMKRS</sequence>
<keyword evidence="1" id="KW-0472">Membrane</keyword>
<evidence type="ECO:0000259" key="2">
    <source>
        <dbReference type="Pfam" id="PF24840"/>
    </source>
</evidence>
<feature type="domain" description="SigF-like NTF2-like" evidence="2">
    <location>
        <begin position="133"/>
        <end position="178"/>
    </location>
</feature>
<dbReference type="EMBL" id="JBFXLS010000091">
    <property type="protein sequence ID" value="KAL2817497.1"/>
    <property type="molecule type" value="Genomic_DNA"/>
</dbReference>